<reference evidence="2" key="1">
    <citation type="submission" date="2020-08" db="EMBL/GenBank/DDBJ databases">
        <title>Whole genome shotgun sequence of Actinocatenispora sera NBRC 101916.</title>
        <authorList>
            <person name="Komaki H."/>
            <person name="Tamura T."/>
        </authorList>
    </citation>
    <scope>NUCLEOTIDE SEQUENCE</scope>
    <source>
        <strain evidence="2">NBRC 101916</strain>
    </source>
</reference>
<accession>A0A810KXY3</accession>
<dbReference type="OrthoDB" id="3392131at2"/>
<dbReference type="Proteomes" id="UP000680750">
    <property type="component" value="Chromosome"/>
</dbReference>
<sequence length="131" mass="13688">MSRPDVVSLACPGLAEVRAAYCSSASDADRVAALVEIAGAAAALARTICRYRHLDPVQLAELVSRPIDVPAALGRGTWLPTMVFSIPTKPERNPLRRKTSNNTPSGRGSTCAVQSTLFPVVPAFASAGGAR</sequence>
<keyword evidence="3" id="KW-1185">Reference proteome</keyword>
<protein>
    <submittedName>
        <fullName evidence="2">Uncharacterized protein</fullName>
    </submittedName>
</protein>
<evidence type="ECO:0000256" key="1">
    <source>
        <dbReference type="SAM" id="MobiDB-lite"/>
    </source>
</evidence>
<feature type="compositionally biased region" description="Polar residues" evidence="1">
    <location>
        <begin position="100"/>
        <end position="110"/>
    </location>
</feature>
<dbReference type="KEGG" id="aser:Asera_20620"/>
<organism evidence="2 3">
    <name type="scientific">Actinocatenispora sera</name>
    <dbReference type="NCBI Taxonomy" id="390989"/>
    <lineage>
        <taxon>Bacteria</taxon>
        <taxon>Bacillati</taxon>
        <taxon>Actinomycetota</taxon>
        <taxon>Actinomycetes</taxon>
        <taxon>Micromonosporales</taxon>
        <taxon>Micromonosporaceae</taxon>
        <taxon>Actinocatenispora</taxon>
    </lineage>
</organism>
<name>A0A810KXY3_9ACTN</name>
<feature type="region of interest" description="Disordered" evidence="1">
    <location>
        <begin position="89"/>
        <end position="110"/>
    </location>
</feature>
<dbReference type="AlphaFoldDB" id="A0A810KXY3"/>
<dbReference type="RefSeq" id="WP_157034857.1">
    <property type="nucleotide sequence ID" value="NZ_AP023354.1"/>
</dbReference>
<dbReference type="EMBL" id="AP023354">
    <property type="protein sequence ID" value="BCJ27954.1"/>
    <property type="molecule type" value="Genomic_DNA"/>
</dbReference>
<evidence type="ECO:0000313" key="2">
    <source>
        <dbReference type="EMBL" id="BCJ27954.1"/>
    </source>
</evidence>
<evidence type="ECO:0000313" key="3">
    <source>
        <dbReference type="Proteomes" id="UP000680750"/>
    </source>
</evidence>
<gene>
    <name evidence="2" type="ORF">Asera_20620</name>
</gene>
<proteinExistence type="predicted"/>